<evidence type="ECO:0000256" key="5">
    <source>
        <dbReference type="ARBA" id="ARBA00023422"/>
    </source>
</evidence>
<feature type="repeat" description="ANK" evidence="6">
    <location>
        <begin position="346"/>
        <end position="378"/>
    </location>
</feature>
<dbReference type="PROSITE" id="PS51635">
    <property type="entry name" value="PNPLA"/>
    <property type="match status" value="1"/>
</dbReference>
<dbReference type="PROSITE" id="PS50088">
    <property type="entry name" value="ANK_REPEAT"/>
    <property type="match status" value="3"/>
</dbReference>
<organism evidence="9 10">
    <name type="scientific">Ditylenchus dipsaci</name>
    <dbReference type="NCBI Taxonomy" id="166011"/>
    <lineage>
        <taxon>Eukaryota</taxon>
        <taxon>Metazoa</taxon>
        <taxon>Ecdysozoa</taxon>
        <taxon>Nematoda</taxon>
        <taxon>Chromadorea</taxon>
        <taxon>Rhabditida</taxon>
        <taxon>Tylenchina</taxon>
        <taxon>Tylenchomorpha</taxon>
        <taxon>Sphaerularioidea</taxon>
        <taxon>Anguinidae</taxon>
        <taxon>Anguininae</taxon>
        <taxon>Ditylenchus</taxon>
    </lineage>
</organism>
<protein>
    <recommendedName>
        <fullName evidence="1">phospholipase A2</fullName>
        <ecNumber evidence="1">3.1.1.4</ecNumber>
    </recommendedName>
</protein>
<feature type="short sequence motif" description="GXSXG" evidence="7">
    <location>
        <begin position="468"/>
        <end position="472"/>
    </location>
</feature>
<feature type="short sequence motif" description="GXGXXG" evidence="7">
    <location>
        <begin position="435"/>
        <end position="440"/>
    </location>
</feature>
<accession>A0A915ELB1</accession>
<feature type="domain" description="PNPLA" evidence="8">
    <location>
        <begin position="431"/>
        <end position="621"/>
    </location>
</feature>
<dbReference type="PROSITE" id="PS50297">
    <property type="entry name" value="ANK_REP_REGION"/>
    <property type="match status" value="3"/>
</dbReference>
<dbReference type="Proteomes" id="UP000887574">
    <property type="component" value="Unplaced"/>
</dbReference>
<feature type="active site" description="Nucleophile" evidence="7">
    <location>
        <position position="470"/>
    </location>
</feature>
<keyword evidence="4 7" id="KW-0443">Lipid metabolism</keyword>
<dbReference type="SUPFAM" id="SSF52151">
    <property type="entry name" value="FabD/lysophospholipase-like"/>
    <property type="match status" value="1"/>
</dbReference>
<feature type="short sequence motif" description="DGA/G" evidence="7">
    <location>
        <begin position="608"/>
        <end position="610"/>
    </location>
</feature>
<evidence type="ECO:0000256" key="1">
    <source>
        <dbReference type="ARBA" id="ARBA00013278"/>
    </source>
</evidence>
<dbReference type="InterPro" id="IPR002110">
    <property type="entry name" value="Ankyrin_rpt"/>
</dbReference>
<feature type="repeat" description="ANK" evidence="6">
    <location>
        <begin position="313"/>
        <end position="345"/>
    </location>
</feature>
<reference evidence="10" key="1">
    <citation type="submission" date="2022-11" db="UniProtKB">
        <authorList>
            <consortium name="WormBaseParasite"/>
        </authorList>
    </citation>
    <scope>IDENTIFICATION</scope>
</reference>
<keyword evidence="9" id="KW-1185">Reference proteome</keyword>
<comment type="catalytic activity">
    <reaction evidence="5">
        <text>a 1,2-diacyl-sn-glycero-3-phosphocholine + H2O = a 1-acyl-sn-glycero-3-phosphocholine + a fatty acid + H(+)</text>
        <dbReference type="Rhea" id="RHEA:15801"/>
        <dbReference type="ChEBI" id="CHEBI:15377"/>
        <dbReference type="ChEBI" id="CHEBI:15378"/>
        <dbReference type="ChEBI" id="CHEBI:28868"/>
        <dbReference type="ChEBI" id="CHEBI:57643"/>
        <dbReference type="ChEBI" id="CHEBI:58168"/>
        <dbReference type="EC" id="3.1.1.4"/>
    </reaction>
    <physiologicalReaction direction="left-to-right" evidence="5">
        <dbReference type="Rhea" id="RHEA:15802"/>
    </physiologicalReaction>
</comment>
<feature type="repeat" description="ANK" evidence="6">
    <location>
        <begin position="177"/>
        <end position="209"/>
    </location>
</feature>
<dbReference type="GO" id="GO:2000304">
    <property type="term" value="P:positive regulation of ceramide biosynthetic process"/>
    <property type="evidence" value="ECO:0007669"/>
    <property type="project" value="TreeGrafter"/>
</dbReference>
<keyword evidence="7" id="KW-0378">Hydrolase</keyword>
<feature type="active site" description="Proton acceptor" evidence="7">
    <location>
        <position position="608"/>
    </location>
</feature>
<keyword evidence="2" id="KW-0677">Repeat</keyword>
<proteinExistence type="predicted"/>
<dbReference type="Gene3D" id="1.25.40.20">
    <property type="entry name" value="Ankyrin repeat-containing domain"/>
    <property type="match status" value="2"/>
</dbReference>
<dbReference type="PANTHER" id="PTHR24139:SF35">
    <property type="entry name" value="PNPLA DOMAIN-CONTAINING PROTEIN"/>
    <property type="match status" value="1"/>
</dbReference>
<evidence type="ECO:0000256" key="4">
    <source>
        <dbReference type="ARBA" id="ARBA00023098"/>
    </source>
</evidence>
<dbReference type="InterPro" id="IPR016035">
    <property type="entry name" value="Acyl_Trfase/lysoPLipase"/>
</dbReference>
<dbReference type="GO" id="GO:0005739">
    <property type="term" value="C:mitochondrion"/>
    <property type="evidence" value="ECO:0007669"/>
    <property type="project" value="TreeGrafter"/>
</dbReference>
<evidence type="ECO:0000256" key="6">
    <source>
        <dbReference type="PROSITE-ProRule" id="PRU00023"/>
    </source>
</evidence>
<dbReference type="GO" id="GO:0052816">
    <property type="term" value="F:long-chain fatty acyl-CoA hydrolase activity"/>
    <property type="evidence" value="ECO:0007669"/>
    <property type="project" value="TreeGrafter"/>
</dbReference>
<evidence type="ECO:0000313" key="9">
    <source>
        <dbReference type="Proteomes" id="UP000887574"/>
    </source>
</evidence>
<dbReference type="GO" id="GO:0047499">
    <property type="term" value="F:calcium-independent phospholipase A2 activity"/>
    <property type="evidence" value="ECO:0007669"/>
    <property type="project" value="InterPro"/>
</dbReference>
<evidence type="ECO:0000256" key="2">
    <source>
        <dbReference type="ARBA" id="ARBA00022737"/>
    </source>
</evidence>
<dbReference type="SMART" id="SM00248">
    <property type="entry name" value="ANK"/>
    <property type="match status" value="4"/>
</dbReference>
<evidence type="ECO:0000313" key="10">
    <source>
        <dbReference type="WBParaSite" id="jg7105"/>
    </source>
</evidence>
<dbReference type="Pfam" id="PF12796">
    <property type="entry name" value="Ank_2"/>
    <property type="match status" value="1"/>
</dbReference>
<name>A0A915ELB1_9BILA</name>
<evidence type="ECO:0000256" key="7">
    <source>
        <dbReference type="PROSITE-ProRule" id="PRU01161"/>
    </source>
</evidence>
<keyword evidence="3 6" id="KW-0040">ANK repeat</keyword>
<dbReference type="Gene3D" id="3.40.1090.10">
    <property type="entry name" value="Cytosolic phospholipase A2 catalytic domain"/>
    <property type="match status" value="1"/>
</dbReference>
<dbReference type="InterPro" id="IPR002641">
    <property type="entry name" value="PNPLA_dom"/>
</dbReference>
<dbReference type="PANTHER" id="PTHR24139">
    <property type="entry name" value="CALCIUM-INDEPENDENT PHOSPHOLIPASE A2"/>
    <property type="match status" value="1"/>
</dbReference>
<sequence>MNWIRSAKSAYDNTAQIVNNVQQFRSTISSATTIFSSTPTEEKSENQQSEKVNLSLLEHLESDSKPFAIFVTKKGPTAKTPLPTIFHLVFVEYQLTVLKTADLQLIRLEQARLNKLIDLARESVENHLLDKFLAFSNKNQDWEDIHLACRLGLPAYVDSICTSGDALSIVNCATRNEGLFPIQLAAEGGFVQLVSKLISLGANINKCDLEGKNLLHHTVESSNPTAVEILKLLSAQKPQEFTLAMVKLNENGLNPVQLSSDKSCARHNSEILFGLDQLDPNCLDYLLQSDPELILSQKQHLLLHKPFNREILKPTNPLHTAAHRSDLSAAVQLLAHGAEVDASDKDGNTPLHTAVSAGALSVVKLLLCFGADIALRNKAGVGVDQKTTVEVVKIIKQALEWREQSKEFSQQAALEHQLKRRKEEGSPSCLLSLDGGGIRGLVLIQTLIELEDRLQCSSLLDHFNCLAGTSTGAILALALADGLKPKECLQLYLRLKDEVFNSTKRPYSAENIEHFLQQQFGVHRTMADLKRTDVKVMVTATRADINPPELILYRNYIPCSLNLLVNDQTHSASSKKVLDPKNVIIWKAARASSAAPTYFPSVDGSIMDGGLIANNPSVDLLADVQLCNAALLAESGQQPKQIACLVSLGTGKLPVIAMTDLDVSLPTNFDMNSLLGLVKNIKSIQNLKTILVEQVACSDGQVVERAEAWCHSLNAPFFRFTPQLQSEVPLDTTDDETLVRLLWTTKWVELQHLGDL</sequence>
<dbReference type="Pfam" id="PF01734">
    <property type="entry name" value="Patatin"/>
    <property type="match status" value="1"/>
</dbReference>
<dbReference type="InterPro" id="IPR036770">
    <property type="entry name" value="Ankyrin_rpt-contain_sf"/>
</dbReference>
<dbReference type="WBParaSite" id="jg7105">
    <property type="protein sequence ID" value="jg7105"/>
    <property type="gene ID" value="jg7105"/>
</dbReference>
<dbReference type="AlphaFoldDB" id="A0A915ELB1"/>
<dbReference type="SUPFAM" id="SSF48403">
    <property type="entry name" value="Ankyrin repeat"/>
    <property type="match status" value="1"/>
</dbReference>
<keyword evidence="7" id="KW-0442">Lipid degradation</keyword>
<dbReference type="GO" id="GO:0016042">
    <property type="term" value="P:lipid catabolic process"/>
    <property type="evidence" value="ECO:0007669"/>
    <property type="project" value="UniProtKB-UniRule"/>
</dbReference>
<evidence type="ECO:0000259" key="8">
    <source>
        <dbReference type="PROSITE" id="PS51635"/>
    </source>
</evidence>
<dbReference type="InterPro" id="IPR047148">
    <property type="entry name" value="PLPL9"/>
</dbReference>
<evidence type="ECO:0000256" key="3">
    <source>
        <dbReference type="ARBA" id="ARBA00023043"/>
    </source>
</evidence>
<dbReference type="EC" id="3.1.1.4" evidence="1"/>